<feature type="compositionally biased region" description="Pro residues" evidence="1">
    <location>
        <begin position="343"/>
        <end position="358"/>
    </location>
</feature>
<reference evidence="2 3" key="1">
    <citation type="journal article" date="2004" name="Science">
        <title>The genome of the diatom Thalassiosira pseudonana: ecology, evolution, and metabolism.</title>
        <authorList>
            <person name="Armbrust E.V."/>
            <person name="Berges J.A."/>
            <person name="Bowler C."/>
            <person name="Green B.R."/>
            <person name="Martinez D."/>
            <person name="Putnam N.H."/>
            <person name="Zhou S."/>
            <person name="Allen A.E."/>
            <person name="Apt K.E."/>
            <person name="Bechner M."/>
            <person name="Brzezinski M.A."/>
            <person name="Chaal B.K."/>
            <person name="Chiovitti A."/>
            <person name="Davis A.K."/>
            <person name="Demarest M.S."/>
            <person name="Detter J.C."/>
            <person name="Glavina T."/>
            <person name="Goodstein D."/>
            <person name="Hadi M.Z."/>
            <person name="Hellsten U."/>
            <person name="Hildebrand M."/>
            <person name="Jenkins B.D."/>
            <person name="Jurka J."/>
            <person name="Kapitonov V.V."/>
            <person name="Kroger N."/>
            <person name="Lau W.W."/>
            <person name="Lane T.W."/>
            <person name="Larimer F.W."/>
            <person name="Lippmeier J.C."/>
            <person name="Lucas S."/>
            <person name="Medina M."/>
            <person name="Montsant A."/>
            <person name="Obornik M."/>
            <person name="Parker M.S."/>
            <person name="Palenik B."/>
            <person name="Pazour G.J."/>
            <person name="Richardson P.M."/>
            <person name="Rynearson T.A."/>
            <person name="Saito M.A."/>
            <person name="Schwartz D.C."/>
            <person name="Thamatrakoln K."/>
            <person name="Valentin K."/>
            <person name="Vardi A."/>
            <person name="Wilkerson F.P."/>
            <person name="Rokhsar D.S."/>
        </authorList>
    </citation>
    <scope>NUCLEOTIDE SEQUENCE [LARGE SCALE GENOMIC DNA]</scope>
    <source>
        <strain evidence="2 3">CCMP1335</strain>
    </source>
</reference>
<dbReference type="InParanoid" id="B8CCZ7"/>
<dbReference type="OMA" id="DTINTME"/>
<sequence length="395" mass="45104">MGYPVLSTWTQAIDKGYFRGWRGLTSDRVRRFIKPNEQCEQGHMDQRRTGIRSTKSSHAIPPPDTINTMEEPEQAPQNDKTNMVFMTIAEAEGKLFTDQTGRFPVTSNRGNNYIVLFYVVDANFIKSYPIKSRHRTELLKAYDDVYKYLRIRGYRPKLHRLDNETSKDNQHRRTKKNHMSAVRAGTPKTYCLSNWCKDLEQVDMTLNMMRPRTQNPNLSAYEAMEGMFSFDATPMAPIGTECMIHVKPAKRHTWGYHSMKAWYFAPALKHYRCIKVVTDSGAVRITDTFKFLHHTLPVPQVSATDRIVKATKHLRQAINDNTTTALDELQAIEHLRALLLGRPQPPPLPEAPVQPASPPQAEEIDLPPPEPQIAQPPAQPVQTGSPPPPCHPFQR</sequence>
<keyword evidence="3" id="KW-1185">Reference proteome</keyword>
<dbReference type="PaxDb" id="35128-Thaps10024"/>
<gene>
    <name evidence="2" type="ORF">THAPSDRAFT_10024</name>
</gene>
<feature type="region of interest" description="Disordered" evidence="1">
    <location>
        <begin position="40"/>
        <end position="78"/>
    </location>
</feature>
<reference evidence="2 3" key="2">
    <citation type="journal article" date="2008" name="Nature">
        <title>The Phaeodactylum genome reveals the evolutionary history of diatom genomes.</title>
        <authorList>
            <person name="Bowler C."/>
            <person name="Allen A.E."/>
            <person name="Badger J.H."/>
            <person name="Grimwood J."/>
            <person name="Jabbari K."/>
            <person name="Kuo A."/>
            <person name="Maheswari U."/>
            <person name="Martens C."/>
            <person name="Maumus F."/>
            <person name="Otillar R.P."/>
            <person name="Rayko E."/>
            <person name="Salamov A."/>
            <person name="Vandepoele K."/>
            <person name="Beszteri B."/>
            <person name="Gruber A."/>
            <person name="Heijde M."/>
            <person name="Katinka M."/>
            <person name="Mock T."/>
            <person name="Valentin K."/>
            <person name="Verret F."/>
            <person name="Berges J.A."/>
            <person name="Brownlee C."/>
            <person name="Cadoret J.P."/>
            <person name="Chiovitti A."/>
            <person name="Choi C.J."/>
            <person name="Coesel S."/>
            <person name="De Martino A."/>
            <person name="Detter J.C."/>
            <person name="Durkin C."/>
            <person name="Falciatore A."/>
            <person name="Fournet J."/>
            <person name="Haruta M."/>
            <person name="Huysman M.J."/>
            <person name="Jenkins B.D."/>
            <person name="Jiroutova K."/>
            <person name="Jorgensen R.E."/>
            <person name="Joubert Y."/>
            <person name="Kaplan A."/>
            <person name="Kroger N."/>
            <person name="Kroth P.G."/>
            <person name="La Roche J."/>
            <person name="Lindquist E."/>
            <person name="Lommer M."/>
            <person name="Martin-Jezequel V."/>
            <person name="Lopez P.J."/>
            <person name="Lucas S."/>
            <person name="Mangogna M."/>
            <person name="McGinnis K."/>
            <person name="Medlin L.K."/>
            <person name="Montsant A."/>
            <person name="Oudot-Le Secq M.P."/>
            <person name="Napoli C."/>
            <person name="Obornik M."/>
            <person name="Parker M.S."/>
            <person name="Petit J.L."/>
            <person name="Porcel B.M."/>
            <person name="Poulsen N."/>
            <person name="Robison M."/>
            <person name="Rychlewski L."/>
            <person name="Rynearson T.A."/>
            <person name="Schmutz J."/>
            <person name="Shapiro H."/>
            <person name="Siaut M."/>
            <person name="Stanley M."/>
            <person name="Sussman M.R."/>
            <person name="Taylor A.R."/>
            <person name="Vardi A."/>
            <person name="von Dassow P."/>
            <person name="Vyverman W."/>
            <person name="Willis A."/>
            <person name="Wyrwicz L.S."/>
            <person name="Rokhsar D.S."/>
            <person name="Weissenbach J."/>
            <person name="Armbrust E.V."/>
            <person name="Green B.R."/>
            <person name="Van de Peer Y."/>
            <person name="Grigoriev I.V."/>
        </authorList>
    </citation>
    <scope>NUCLEOTIDE SEQUENCE [LARGE SCALE GENOMIC DNA]</scope>
    <source>
        <strain evidence="2 3">CCMP1335</strain>
    </source>
</reference>
<dbReference type="EMBL" id="CM000650">
    <property type="protein sequence ID" value="EED88379.1"/>
    <property type="molecule type" value="Genomic_DNA"/>
</dbReference>
<evidence type="ECO:0000313" key="2">
    <source>
        <dbReference type="EMBL" id="EED88379.1"/>
    </source>
</evidence>
<dbReference type="Proteomes" id="UP000001449">
    <property type="component" value="Chromosome 15"/>
</dbReference>
<proteinExistence type="predicted"/>
<dbReference type="HOGENOM" id="CLU_699260_0_0_1"/>
<feature type="region of interest" description="Disordered" evidence="1">
    <location>
        <begin position="341"/>
        <end position="395"/>
    </location>
</feature>
<feature type="compositionally biased region" description="Pro residues" evidence="1">
    <location>
        <begin position="385"/>
        <end position="395"/>
    </location>
</feature>
<evidence type="ECO:0000313" key="3">
    <source>
        <dbReference type="Proteomes" id="UP000001449"/>
    </source>
</evidence>
<feature type="compositionally biased region" description="Low complexity" evidence="1">
    <location>
        <begin position="372"/>
        <end position="382"/>
    </location>
</feature>
<evidence type="ECO:0000256" key="1">
    <source>
        <dbReference type="SAM" id="MobiDB-lite"/>
    </source>
</evidence>
<dbReference type="AlphaFoldDB" id="B8CCZ7"/>
<dbReference type="KEGG" id="tps:THAPSDRAFT_10024"/>
<accession>B8CCZ7</accession>
<dbReference type="RefSeq" id="XP_002294024.1">
    <property type="nucleotide sequence ID" value="XM_002293988.1"/>
</dbReference>
<organism evidence="2 3">
    <name type="scientific">Thalassiosira pseudonana</name>
    <name type="common">Marine diatom</name>
    <name type="synonym">Cyclotella nana</name>
    <dbReference type="NCBI Taxonomy" id="35128"/>
    <lineage>
        <taxon>Eukaryota</taxon>
        <taxon>Sar</taxon>
        <taxon>Stramenopiles</taxon>
        <taxon>Ochrophyta</taxon>
        <taxon>Bacillariophyta</taxon>
        <taxon>Coscinodiscophyceae</taxon>
        <taxon>Thalassiosirophycidae</taxon>
        <taxon>Thalassiosirales</taxon>
        <taxon>Thalassiosiraceae</taxon>
        <taxon>Thalassiosira</taxon>
    </lineage>
</organism>
<dbReference type="GeneID" id="7441859"/>
<protein>
    <submittedName>
        <fullName evidence="2">Uncharacterized protein</fullName>
    </submittedName>
</protein>
<name>B8CCZ7_THAPS</name>
<dbReference type="eggNOG" id="ENOG502SKKF">
    <property type="taxonomic scope" value="Eukaryota"/>
</dbReference>